<proteinExistence type="predicted"/>
<dbReference type="PANTHER" id="PTHR30137:SF8">
    <property type="entry name" value="BLR5498 PROTEIN"/>
    <property type="match status" value="1"/>
</dbReference>
<dbReference type="InterPro" id="IPR022290">
    <property type="entry name" value="LLM_Atu2307-like"/>
</dbReference>
<dbReference type="Proteomes" id="UP001161325">
    <property type="component" value="Unassembled WGS sequence"/>
</dbReference>
<dbReference type="AlphaFoldDB" id="A0AA37PZY6"/>
<dbReference type="EMBL" id="BRXS01000001">
    <property type="protein sequence ID" value="GLC23844.1"/>
    <property type="molecule type" value="Genomic_DNA"/>
</dbReference>
<dbReference type="InterPro" id="IPR011251">
    <property type="entry name" value="Luciferase-like_dom"/>
</dbReference>
<protein>
    <submittedName>
        <fullName evidence="4">Oxidoreductase</fullName>
    </submittedName>
</protein>
<organism evidence="4 5">
    <name type="scientific">Roseisolibacter agri</name>
    <dbReference type="NCBI Taxonomy" id="2014610"/>
    <lineage>
        <taxon>Bacteria</taxon>
        <taxon>Pseudomonadati</taxon>
        <taxon>Gemmatimonadota</taxon>
        <taxon>Gemmatimonadia</taxon>
        <taxon>Gemmatimonadales</taxon>
        <taxon>Gemmatimonadaceae</taxon>
        <taxon>Roseisolibacter</taxon>
    </lineage>
</organism>
<dbReference type="SUPFAM" id="SSF51679">
    <property type="entry name" value="Bacterial luciferase-like"/>
    <property type="match status" value="1"/>
</dbReference>
<evidence type="ECO:0000313" key="4">
    <source>
        <dbReference type="EMBL" id="GLC23844.1"/>
    </source>
</evidence>
<dbReference type="Pfam" id="PF00296">
    <property type="entry name" value="Bac_luciferase"/>
    <property type="match status" value="1"/>
</dbReference>
<keyword evidence="5" id="KW-1185">Reference proteome</keyword>
<comment type="caution">
    <text evidence="4">The sequence shown here is derived from an EMBL/GenBank/DDBJ whole genome shotgun (WGS) entry which is preliminary data.</text>
</comment>
<evidence type="ECO:0000256" key="2">
    <source>
        <dbReference type="ARBA" id="ARBA00023033"/>
    </source>
</evidence>
<feature type="domain" description="Luciferase-like" evidence="3">
    <location>
        <begin position="25"/>
        <end position="309"/>
    </location>
</feature>
<dbReference type="GO" id="GO:0004497">
    <property type="term" value="F:monooxygenase activity"/>
    <property type="evidence" value="ECO:0007669"/>
    <property type="project" value="UniProtKB-KW"/>
</dbReference>
<dbReference type="RefSeq" id="WP_284348288.1">
    <property type="nucleotide sequence ID" value="NZ_BRXS01000001.1"/>
</dbReference>
<name>A0AA37PZY6_9BACT</name>
<dbReference type="GO" id="GO:0016705">
    <property type="term" value="F:oxidoreductase activity, acting on paired donors, with incorporation or reduction of molecular oxygen"/>
    <property type="evidence" value="ECO:0007669"/>
    <property type="project" value="InterPro"/>
</dbReference>
<dbReference type="InterPro" id="IPR036661">
    <property type="entry name" value="Luciferase-like_sf"/>
</dbReference>
<accession>A0AA37PZY6</accession>
<keyword evidence="1" id="KW-0560">Oxidoreductase</keyword>
<evidence type="ECO:0000259" key="3">
    <source>
        <dbReference type="Pfam" id="PF00296"/>
    </source>
</evidence>
<evidence type="ECO:0000313" key="5">
    <source>
        <dbReference type="Proteomes" id="UP001161325"/>
    </source>
</evidence>
<dbReference type="NCBIfam" id="TIGR03858">
    <property type="entry name" value="LLM_2I7G"/>
    <property type="match status" value="1"/>
</dbReference>
<dbReference type="InterPro" id="IPR050766">
    <property type="entry name" value="Bact_Lucif_Oxidored"/>
</dbReference>
<evidence type="ECO:0000256" key="1">
    <source>
        <dbReference type="ARBA" id="ARBA00023002"/>
    </source>
</evidence>
<reference evidence="4" key="1">
    <citation type="submission" date="2022-08" db="EMBL/GenBank/DDBJ databases">
        <title>Draft genome sequencing of Roseisolibacter agri AW1220.</title>
        <authorList>
            <person name="Tobiishi Y."/>
            <person name="Tonouchi A."/>
        </authorList>
    </citation>
    <scope>NUCLEOTIDE SEQUENCE</scope>
    <source>
        <strain evidence="4">AW1220</strain>
    </source>
</reference>
<keyword evidence="2" id="KW-0503">Monooxygenase</keyword>
<dbReference type="GO" id="GO:0005829">
    <property type="term" value="C:cytosol"/>
    <property type="evidence" value="ECO:0007669"/>
    <property type="project" value="TreeGrafter"/>
</dbReference>
<dbReference type="PANTHER" id="PTHR30137">
    <property type="entry name" value="LUCIFERASE-LIKE MONOOXYGENASE"/>
    <property type="match status" value="1"/>
</dbReference>
<gene>
    <name evidence="4" type="ORF">rosag_03570</name>
</gene>
<sequence>MTPQLELGIDTFGDVTRDADGRPLPHAQVIRNLVDEAVLADEVGIDFIGVGEHHRADFAVSSPEMVLAAIAGRTQRIRLGSAVTVLSSDDPVRVFQRFSTLDAVSNGRAEVILGRGSFTESFPLFGFPLDQYEVLFEEKLALYAALLEADRTGEPASWRGSTRAPLAGLRVHPPTERGRLTTWIGVGGSPQSVVRAAHHGLPLMLAIIGGNPRRFAPYVALYHRELAQRGVTPLPVGVHSPGHVAETDARAREELWPAYREMRDRIGGERGWGPTSRAEFEHEADAGSLYVGSPETVAHRIAATARALGLARFDLKYSSGPLAHEAMLQSIALYGREVIPRVRALLAAAPAA</sequence>
<dbReference type="Gene3D" id="3.20.20.30">
    <property type="entry name" value="Luciferase-like domain"/>
    <property type="match status" value="1"/>
</dbReference>